<name>A0A841KP38_9FIRM</name>
<dbReference type="InterPro" id="IPR051611">
    <property type="entry name" value="ECF_transporter_component"/>
</dbReference>
<evidence type="ECO:0000256" key="4">
    <source>
        <dbReference type="ARBA" id="ARBA00022989"/>
    </source>
</evidence>
<comment type="caution">
    <text evidence="7">The sequence shown here is derived from an EMBL/GenBank/DDBJ whole genome shotgun (WGS) entry which is preliminary data.</text>
</comment>
<proteinExistence type="predicted"/>
<evidence type="ECO:0000313" key="8">
    <source>
        <dbReference type="Proteomes" id="UP000579281"/>
    </source>
</evidence>
<keyword evidence="2" id="KW-1003">Cell membrane</keyword>
<dbReference type="Proteomes" id="UP000579281">
    <property type="component" value="Unassembled WGS sequence"/>
</dbReference>
<keyword evidence="4 6" id="KW-1133">Transmembrane helix</keyword>
<dbReference type="CDD" id="cd16914">
    <property type="entry name" value="EcfT"/>
    <property type="match status" value="1"/>
</dbReference>
<comment type="subcellular location">
    <subcellularLocation>
        <location evidence="1">Cell membrane</location>
        <topology evidence="1">Multi-pass membrane protein</topology>
    </subcellularLocation>
</comment>
<dbReference type="InterPro" id="IPR012809">
    <property type="entry name" value="ECF_CbiQ"/>
</dbReference>
<keyword evidence="8" id="KW-1185">Reference proteome</keyword>
<dbReference type="EMBL" id="JACHEN010000006">
    <property type="protein sequence ID" value="MBB6215173.1"/>
    <property type="molecule type" value="Genomic_DNA"/>
</dbReference>
<evidence type="ECO:0000313" key="7">
    <source>
        <dbReference type="EMBL" id="MBB6215173.1"/>
    </source>
</evidence>
<evidence type="ECO:0000256" key="1">
    <source>
        <dbReference type="ARBA" id="ARBA00004651"/>
    </source>
</evidence>
<sequence length="270" mass="30541">MANITESLNNIRILDELAEKKTVIHNIHPLMKVLVTIVYLIVIVSFDKYQISGLLSFILYPIVLMALGEIPYGLILKRTLIGLPFIIGVGMFNPLFDRDILVVLPWAQISGGWISFLSLLIKGGLTIIAALILIGTTGMPRIAEAFQIMRVPRIFIMQLLFTYRYIFVLAEEVGRTVRGYSLRSPNEKGIQFIHWGPLTGQLLLRTLERAQRIYQAMYCRGFTGEFVGGSQKKVGLKDILYFIGWSAYFIMVKYTNISTQIGRFVTGVVK</sequence>
<evidence type="ECO:0000256" key="2">
    <source>
        <dbReference type="ARBA" id="ARBA00022475"/>
    </source>
</evidence>
<dbReference type="AlphaFoldDB" id="A0A841KP38"/>
<dbReference type="Pfam" id="PF02361">
    <property type="entry name" value="CbiQ"/>
    <property type="match status" value="1"/>
</dbReference>
<gene>
    <name evidence="7" type="ORF">HNQ80_001262</name>
</gene>
<feature type="transmembrane region" description="Helical" evidence="6">
    <location>
        <begin position="52"/>
        <end position="72"/>
    </location>
</feature>
<dbReference type="RefSeq" id="WP_184309237.1">
    <property type="nucleotide sequence ID" value="NZ_JACHEN010000006.1"/>
</dbReference>
<dbReference type="InterPro" id="IPR003339">
    <property type="entry name" value="ABC/ECF_trnsptr_transmembrane"/>
</dbReference>
<dbReference type="PANTHER" id="PTHR34857">
    <property type="entry name" value="SLL0384 PROTEIN"/>
    <property type="match status" value="1"/>
</dbReference>
<accession>A0A841KP38</accession>
<keyword evidence="3 6" id="KW-0812">Transmembrane</keyword>
<feature type="transmembrane region" description="Helical" evidence="6">
    <location>
        <begin position="79"/>
        <end position="96"/>
    </location>
</feature>
<feature type="transmembrane region" description="Helical" evidence="6">
    <location>
        <begin position="29"/>
        <end position="46"/>
    </location>
</feature>
<evidence type="ECO:0000256" key="5">
    <source>
        <dbReference type="ARBA" id="ARBA00023136"/>
    </source>
</evidence>
<keyword evidence="5 6" id="KW-0472">Membrane</keyword>
<feature type="transmembrane region" description="Helical" evidence="6">
    <location>
        <begin position="116"/>
        <end position="139"/>
    </location>
</feature>
<dbReference type="PANTHER" id="PTHR34857:SF2">
    <property type="entry name" value="SLL0384 PROTEIN"/>
    <property type="match status" value="1"/>
</dbReference>
<feature type="transmembrane region" description="Helical" evidence="6">
    <location>
        <begin position="151"/>
        <end position="170"/>
    </location>
</feature>
<dbReference type="GO" id="GO:0043190">
    <property type="term" value="C:ATP-binding cassette (ABC) transporter complex"/>
    <property type="evidence" value="ECO:0007669"/>
    <property type="project" value="InterPro"/>
</dbReference>
<reference evidence="7 8" key="1">
    <citation type="submission" date="2020-08" db="EMBL/GenBank/DDBJ databases">
        <title>Genomic Encyclopedia of Type Strains, Phase IV (KMG-IV): sequencing the most valuable type-strain genomes for metagenomic binning, comparative biology and taxonomic classification.</title>
        <authorList>
            <person name="Goeker M."/>
        </authorList>
    </citation>
    <scope>NUCLEOTIDE SEQUENCE [LARGE SCALE GENOMIC DNA]</scope>
    <source>
        <strain evidence="7 8">DSM 103526</strain>
    </source>
</reference>
<dbReference type="GO" id="GO:0006824">
    <property type="term" value="P:cobalt ion transport"/>
    <property type="evidence" value="ECO:0007669"/>
    <property type="project" value="InterPro"/>
</dbReference>
<protein>
    <submittedName>
        <fullName evidence="7">Cobalt/nickel transport system permease protein</fullName>
    </submittedName>
</protein>
<evidence type="ECO:0000256" key="3">
    <source>
        <dbReference type="ARBA" id="ARBA00022692"/>
    </source>
</evidence>
<evidence type="ECO:0000256" key="6">
    <source>
        <dbReference type="SAM" id="Phobius"/>
    </source>
</evidence>
<organism evidence="7 8">
    <name type="scientific">Anaerosolibacter carboniphilus</name>
    <dbReference type="NCBI Taxonomy" id="1417629"/>
    <lineage>
        <taxon>Bacteria</taxon>
        <taxon>Bacillati</taxon>
        <taxon>Bacillota</taxon>
        <taxon>Clostridia</taxon>
        <taxon>Peptostreptococcales</taxon>
        <taxon>Thermotaleaceae</taxon>
        <taxon>Anaerosolibacter</taxon>
    </lineage>
</organism>
<dbReference type="NCBIfam" id="TIGR02454">
    <property type="entry name" value="ECF_T_CbiQ"/>
    <property type="match status" value="1"/>
</dbReference>